<evidence type="ECO:0000256" key="1">
    <source>
        <dbReference type="ARBA" id="ARBA00022448"/>
    </source>
</evidence>
<dbReference type="GO" id="GO:0020037">
    <property type="term" value="F:heme binding"/>
    <property type="evidence" value="ECO:0007669"/>
    <property type="project" value="InterPro"/>
</dbReference>
<feature type="compositionally biased region" description="Low complexity" evidence="7">
    <location>
        <begin position="42"/>
        <end position="53"/>
    </location>
</feature>
<evidence type="ECO:0000256" key="3">
    <source>
        <dbReference type="ARBA" id="ARBA00022723"/>
    </source>
</evidence>
<dbReference type="SUPFAM" id="SSF46626">
    <property type="entry name" value="Cytochrome c"/>
    <property type="match status" value="1"/>
</dbReference>
<evidence type="ECO:0000256" key="4">
    <source>
        <dbReference type="ARBA" id="ARBA00022982"/>
    </source>
</evidence>
<proteinExistence type="predicted"/>
<keyword evidence="10" id="KW-1185">Reference proteome</keyword>
<protein>
    <submittedName>
        <fullName evidence="9">Cytochrome c class I</fullName>
    </submittedName>
</protein>
<dbReference type="eggNOG" id="COG3245">
    <property type="taxonomic scope" value="Bacteria"/>
</dbReference>
<evidence type="ECO:0000256" key="2">
    <source>
        <dbReference type="ARBA" id="ARBA00022617"/>
    </source>
</evidence>
<evidence type="ECO:0000313" key="10">
    <source>
        <dbReference type="Proteomes" id="UP000008811"/>
    </source>
</evidence>
<dbReference type="GO" id="GO:0005506">
    <property type="term" value="F:iron ion binding"/>
    <property type="evidence" value="ECO:0007669"/>
    <property type="project" value="InterPro"/>
</dbReference>
<dbReference type="GO" id="GO:0009055">
    <property type="term" value="F:electron transfer activity"/>
    <property type="evidence" value="ECO:0007669"/>
    <property type="project" value="InterPro"/>
</dbReference>
<dbReference type="InterPro" id="IPR036909">
    <property type="entry name" value="Cyt_c-like_dom_sf"/>
</dbReference>
<evidence type="ECO:0000256" key="5">
    <source>
        <dbReference type="ARBA" id="ARBA00023004"/>
    </source>
</evidence>
<evidence type="ECO:0000313" key="9">
    <source>
        <dbReference type="EMBL" id="ACF12371.1"/>
    </source>
</evidence>
<keyword evidence="2 6" id="KW-0349">Heme</keyword>
<dbReference type="HOGENOM" id="CLU_082349_3_1_10"/>
<dbReference type="OrthoDB" id="9811281at2"/>
<keyword evidence="3 6" id="KW-0479">Metal-binding</keyword>
<dbReference type="PANTHER" id="PTHR40942:SF4">
    <property type="entry name" value="CYTOCHROME C5"/>
    <property type="match status" value="1"/>
</dbReference>
<dbReference type="AlphaFoldDB" id="B3QLD3"/>
<evidence type="ECO:0000256" key="7">
    <source>
        <dbReference type="SAM" id="MobiDB-lite"/>
    </source>
</evidence>
<feature type="compositionally biased region" description="Basic and acidic residues" evidence="7">
    <location>
        <begin position="31"/>
        <end position="41"/>
    </location>
</feature>
<dbReference type="EMBL" id="CP001099">
    <property type="protein sequence ID" value="ACF12371.1"/>
    <property type="molecule type" value="Genomic_DNA"/>
</dbReference>
<dbReference type="RefSeq" id="WP_012503204.1">
    <property type="nucleotide sequence ID" value="NC_011027.1"/>
</dbReference>
<dbReference type="PROSITE" id="PS51007">
    <property type="entry name" value="CYTC"/>
    <property type="match status" value="1"/>
</dbReference>
<dbReference type="InterPro" id="IPR002323">
    <property type="entry name" value="Cyt_CIE"/>
</dbReference>
<accession>B3QLD3</accession>
<sequence>MKRFLPLLTLGFIVLGGCGLEKPPAKLADEIKEAQNPKEEAAAPAEEAAAPAEELSPELAAGKEIYTANCAMCHDSGMMNAPKPGDKTAWEPRLAQGMDAVMKNTIEGFGGMPAKGGHPELTDEQIKSAVDYMVHGVQ</sequence>
<dbReference type="PANTHER" id="PTHR40942">
    <property type="match status" value="1"/>
</dbReference>
<gene>
    <name evidence="9" type="ordered locus">Cpar_1982</name>
</gene>
<feature type="domain" description="Cytochrome c" evidence="8">
    <location>
        <begin position="57"/>
        <end position="137"/>
    </location>
</feature>
<organism evidence="9 10">
    <name type="scientific">Chlorobaculum parvum (strain DSM 263 / NCIMB 8327)</name>
    <name type="common">Chlorobium vibrioforme subsp. thiosulfatophilum</name>
    <dbReference type="NCBI Taxonomy" id="517417"/>
    <lineage>
        <taxon>Bacteria</taxon>
        <taxon>Pseudomonadati</taxon>
        <taxon>Chlorobiota</taxon>
        <taxon>Chlorobiia</taxon>
        <taxon>Chlorobiales</taxon>
        <taxon>Chlorobiaceae</taxon>
        <taxon>Chlorobaculum</taxon>
    </lineage>
</organism>
<dbReference type="Gene3D" id="1.10.760.10">
    <property type="entry name" value="Cytochrome c-like domain"/>
    <property type="match status" value="1"/>
</dbReference>
<evidence type="ECO:0000259" key="8">
    <source>
        <dbReference type="PROSITE" id="PS51007"/>
    </source>
</evidence>
<dbReference type="STRING" id="517417.Cpar_1982"/>
<dbReference type="Proteomes" id="UP000008811">
    <property type="component" value="Chromosome"/>
</dbReference>
<reference evidence="9" key="1">
    <citation type="submission" date="2008-06" db="EMBL/GenBank/DDBJ databases">
        <title>Complete sequence of Chlorobaculum parvum NCIB 8327.</title>
        <authorList>
            <consortium name="US DOE Joint Genome Institute"/>
            <person name="Lucas S."/>
            <person name="Copeland A."/>
            <person name="Lapidus A."/>
            <person name="Glavina del Rio T."/>
            <person name="Dalin E."/>
            <person name="Tice H."/>
            <person name="Bruce D."/>
            <person name="Goodwin L."/>
            <person name="Pitluck S."/>
            <person name="Schmutz J."/>
            <person name="Larimer F."/>
            <person name="Land M."/>
            <person name="Hauser L."/>
            <person name="Kyrpides N."/>
            <person name="Mikhailova N."/>
            <person name="Zhao F."/>
            <person name="Li T."/>
            <person name="Liu Z."/>
            <person name="Overmann J."/>
            <person name="Bryant D.A."/>
            <person name="Richardson P."/>
        </authorList>
    </citation>
    <scope>NUCLEOTIDE SEQUENCE [LARGE SCALE GENOMIC DNA]</scope>
    <source>
        <strain evidence="9">NCIB 8327</strain>
    </source>
</reference>
<keyword evidence="1" id="KW-0813">Transport</keyword>
<dbReference type="KEGG" id="cpc:Cpar_1982"/>
<dbReference type="PRINTS" id="PR00607">
    <property type="entry name" value="CYTCHROMECIE"/>
</dbReference>
<dbReference type="Pfam" id="PF13442">
    <property type="entry name" value="Cytochrome_CBB3"/>
    <property type="match status" value="1"/>
</dbReference>
<keyword evidence="5 6" id="KW-0408">Iron</keyword>
<dbReference type="PROSITE" id="PS51257">
    <property type="entry name" value="PROKAR_LIPOPROTEIN"/>
    <property type="match status" value="1"/>
</dbReference>
<evidence type="ECO:0000256" key="6">
    <source>
        <dbReference type="PROSITE-ProRule" id="PRU00433"/>
    </source>
</evidence>
<keyword evidence="4" id="KW-0249">Electron transport</keyword>
<name>B3QLD3_CHLP8</name>
<feature type="region of interest" description="Disordered" evidence="7">
    <location>
        <begin position="31"/>
        <end position="53"/>
    </location>
</feature>
<dbReference type="InterPro" id="IPR009056">
    <property type="entry name" value="Cyt_c-like_dom"/>
</dbReference>